<dbReference type="InterPro" id="IPR055222">
    <property type="entry name" value="PRISE-like_Rossmann-fold"/>
</dbReference>
<accession>A0AAV0R039</accession>
<feature type="domain" description="PRISE-like Rossmann-fold" evidence="1">
    <location>
        <begin position="22"/>
        <end position="388"/>
    </location>
</feature>
<proteinExistence type="predicted"/>
<organism evidence="2 3">
    <name type="scientific">Linum tenue</name>
    <dbReference type="NCBI Taxonomy" id="586396"/>
    <lineage>
        <taxon>Eukaryota</taxon>
        <taxon>Viridiplantae</taxon>
        <taxon>Streptophyta</taxon>
        <taxon>Embryophyta</taxon>
        <taxon>Tracheophyta</taxon>
        <taxon>Spermatophyta</taxon>
        <taxon>Magnoliopsida</taxon>
        <taxon>eudicotyledons</taxon>
        <taxon>Gunneridae</taxon>
        <taxon>Pentapetalae</taxon>
        <taxon>rosids</taxon>
        <taxon>fabids</taxon>
        <taxon>Malpighiales</taxon>
        <taxon>Linaceae</taxon>
        <taxon>Linum</taxon>
    </lineage>
</organism>
<dbReference type="CDD" id="cd08948">
    <property type="entry name" value="5beta-POR_like_SDR_a"/>
    <property type="match status" value="1"/>
</dbReference>
<protein>
    <recommendedName>
        <fullName evidence="1">PRISE-like Rossmann-fold domain-containing protein</fullName>
    </recommendedName>
</protein>
<dbReference type="Proteomes" id="UP001154282">
    <property type="component" value="Unassembled WGS sequence"/>
</dbReference>
<dbReference type="SUPFAM" id="SSF51735">
    <property type="entry name" value="NAD(P)-binding Rossmann-fold domains"/>
    <property type="match status" value="1"/>
</dbReference>
<keyword evidence="3" id="KW-1185">Reference proteome</keyword>
<comment type="caution">
    <text evidence="2">The sequence shown here is derived from an EMBL/GenBank/DDBJ whole genome shotgun (WGS) entry which is preliminary data.</text>
</comment>
<gene>
    <name evidence="2" type="ORF">LITE_LOCUS45586</name>
</gene>
<dbReference type="GO" id="GO:0016627">
    <property type="term" value="F:oxidoreductase activity, acting on the CH-CH group of donors"/>
    <property type="evidence" value="ECO:0007669"/>
    <property type="project" value="UniProtKB-ARBA"/>
</dbReference>
<dbReference type="Gene3D" id="3.40.50.720">
    <property type="entry name" value="NAD(P)-binding Rossmann-like Domain"/>
    <property type="match status" value="1"/>
</dbReference>
<dbReference type="PANTHER" id="PTHR32487:SF13">
    <property type="entry name" value="LOW QUALITY PROTEIN: IRIDOID SYNTHASE-LIKE"/>
    <property type="match status" value="1"/>
</dbReference>
<dbReference type="InterPro" id="IPR036291">
    <property type="entry name" value="NAD(P)-bd_dom_sf"/>
</dbReference>
<reference evidence="2" key="1">
    <citation type="submission" date="2022-08" db="EMBL/GenBank/DDBJ databases">
        <authorList>
            <person name="Gutierrez-Valencia J."/>
        </authorList>
    </citation>
    <scope>NUCLEOTIDE SEQUENCE</scope>
</reference>
<evidence type="ECO:0000313" key="3">
    <source>
        <dbReference type="Proteomes" id="UP001154282"/>
    </source>
</evidence>
<dbReference type="GO" id="GO:0006629">
    <property type="term" value="P:lipid metabolic process"/>
    <property type="evidence" value="ECO:0007669"/>
    <property type="project" value="UniProtKB-ARBA"/>
</dbReference>
<dbReference type="AlphaFoldDB" id="A0AAV0R039"/>
<name>A0AAV0R039_9ROSI</name>
<dbReference type="PANTHER" id="PTHR32487">
    <property type="entry name" value="3-OXO-DELTA(4,5)-STEROID 5-BETA-REDUCTASE"/>
    <property type="match status" value="1"/>
</dbReference>
<evidence type="ECO:0000313" key="2">
    <source>
        <dbReference type="EMBL" id="CAI0550546.1"/>
    </source>
</evidence>
<dbReference type="EMBL" id="CAMGYJ010000010">
    <property type="protein sequence ID" value="CAI0550546.1"/>
    <property type="molecule type" value="Genomic_DNA"/>
</dbReference>
<dbReference type="Pfam" id="PF22917">
    <property type="entry name" value="PRISE"/>
    <property type="match status" value="1"/>
</dbReference>
<sequence length="388" mass="43249">METAQSSNSPNSSPSSSASSVALIVGATGMVGLSLAEALNNPSTAGGPWKVYGVARRPLPTWFPPSLLHKFITLDALNRDETVEKLSPVAHEVTHVFWVAFQLREIEEVNISLNSTMLSNVVAALISAGANSRLSHVTLQTGTKQYMGPIYDPEHGSRLVMHEPPFQEGMPRLPYPNFYYALEDLLASDLPAGVTYSVHRSSIIMGATPRSIQNGLLTLAVYATICRYKGLPFRYPGNKYTWEHFCDMSDSRLLAEQQIWAGTTEGAKNQAFNCSNGDFFTGKGLWKVLCELFDVDFVDLDDAEKFDAMEMMSGMGDVWDEIVEKQGLYKTKLEEVNCFAAMTVVTNFKFQHVCSMNKSREFGFVGFYDTFKSVRYWVGKMREMKIIP</sequence>
<evidence type="ECO:0000259" key="1">
    <source>
        <dbReference type="Pfam" id="PF22917"/>
    </source>
</evidence>